<dbReference type="RefSeq" id="WP_380975043.1">
    <property type="nucleotide sequence ID" value="NZ_JBHTEF010000001.1"/>
</dbReference>
<comment type="similarity">
    <text evidence="1">Belongs to the N-acylglucosamine 2-epimerase family.</text>
</comment>
<dbReference type="SUPFAM" id="SSF48208">
    <property type="entry name" value="Six-hairpin glycosidases"/>
    <property type="match status" value="1"/>
</dbReference>
<dbReference type="Gene3D" id="1.50.10.10">
    <property type="match status" value="1"/>
</dbReference>
<reference evidence="4" key="1">
    <citation type="journal article" date="2019" name="Int. J. Syst. Evol. Microbiol.">
        <title>The Global Catalogue of Microorganisms (GCM) 10K type strain sequencing project: providing services to taxonomists for standard genome sequencing and annotation.</title>
        <authorList>
            <consortium name="The Broad Institute Genomics Platform"/>
            <consortium name="The Broad Institute Genome Sequencing Center for Infectious Disease"/>
            <person name="Wu L."/>
            <person name="Ma J."/>
        </authorList>
    </citation>
    <scope>NUCLEOTIDE SEQUENCE [LARGE SCALE GENOMIC DNA]</scope>
    <source>
        <strain evidence="4">CCUG 56698</strain>
    </source>
</reference>
<evidence type="ECO:0000256" key="1">
    <source>
        <dbReference type="ARBA" id="ARBA00008558"/>
    </source>
</evidence>
<evidence type="ECO:0000313" key="3">
    <source>
        <dbReference type="EMBL" id="MFC7581599.1"/>
    </source>
</evidence>
<organism evidence="3 4">
    <name type="scientific">Schaalia naturae</name>
    <dbReference type="NCBI Taxonomy" id="635203"/>
    <lineage>
        <taxon>Bacteria</taxon>
        <taxon>Bacillati</taxon>
        <taxon>Actinomycetota</taxon>
        <taxon>Actinomycetes</taxon>
        <taxon>Actinomycetales</taxon>
        <taxon>Actinomycetaceae</taxon>
        <taxon>Schaalia</taxon>
    </lineage>
</organism>
<gene>
    <name evidence="3" type="ORF">ACFQWG_10385</name>
</gene>
<evidence type="ECO:0000313" key="4">
    <source>
        <dbReference type="Proteomes" id="UP001596527"/>
    </source>
</evidence>
<comment type="caution">
    <text evidence="3">The sequence shown here is derived from an EMBL/GenBank/DDBJ whole genome shotgun (WGS) entry which is preliminary data.</text>
</comment>
<dbReference type="InterPro" id="IPR008928">
    <property type="entry name" value="6-hairpin_glycosidase_sf"/>
</dbReference>
<dbReference type="InterPro" id="IPR010819">
    <property type="entry name" value="AGE/CE"/>
</dbReference>
<proteinExistence type="inferred from homology"/>
<accession>A0ABW2SNX0</accession>
<keyword evidence="4" id="KW-1185">Reference proteome</keyword>
<dbReference type="EMBL" id="JBHTEF010000001">
    <property type="protein sequence ID" value="MFC7581599.1"/>
    <property type="molecule type" value="Genomic_DNA"/>
</dbReference>
<dbReference type="PANTHER" id="PTHR15108">
    <property type="entry name" value="N-ACYLGLUCOSAMINE-2-EPIMERASE"/>
    <property type="match status" value="1"/>
</dbReference>
<sequence length="453" mass="50581">MGVDEEVAMGWFGSVEHDRWLSAQMRALLDEARGASVPTGFAHLLPEGGADPDRPIDLAVTARMTYVFSLGVLMGIPGCRRLADHGVRSLAGCFPDPVNGGWFSSIRPELDAEGTAVPWDATGRWKSQFHHAFLVFAASAATIADRPGAFELLAAALHDQERHWLDDSGLVVDAWSEDYSLPVPQRSMDTLLHTAEAYLSAAEATTDPVWVERAEAMTRFVADRARESAWRLPEYFGADLERLDAPVVRTDRRPAYDGSVIGHSMAWARLALQIRAGLRSMGRPQPDYLMEMAQELFERARADGWRRTDGEPGFVLTVDQEGRPVDARHLQWVACEGVCAAVALRRAALDDGAQPGEVEHYEHCYRSWLDFINDHIIVRPGQWRRVLDAHNEPLEPAVNNPMDVYHSIQTLLMARVPLWPPFASAISRGLLDHPEEAPRDRRSWNVFRRGGRA</sequence>
<evidence type="ECO:0000256" key="2">
    <source>
        <dbReference type="ARBA" id="ARBA00023235"/>
    </source>
</evidence>
<name>A0ABW2SNX0_9ACTO</name>
<dbReference type="Proteomes" id="UP001596527">
    <property type="component" value="Unassembled WGS sequence"/>
</dbReference>
<dbReference type="Pfam" id="PF07221">
    <property type="entry name" value="GlcNAc_2-epim"/>
    <property type="match status" value="1"/>
</dbReference>
<keyword evidence="2" id="KW-0413">Isomerase</keyword>
<protein>
    <submittedName>
        <fullName evidence="3">AGE family epimerase/isomerase</fullName>
    </submittedName>
</protein>
<dbReference type="InterPro" id="IPR012341">
    <property type="entry name" value="6hp_glycosidase-like_sf"/>
</dbReference>